<dbReference type="PANTHER" id="PTHR22977:SF5">
    <property type="entry name" value="COX ASSEMBLY MITOCHONDRIAL PROTEIN HOMOLOG"/>
    <property type="match status" value="1"/>
</dbReference>
<dbReference type="InterPro" id="IPR013892">
    <property type="entry name" value="Cyt_c_biogenesis_Cmc1-like"/>
</dbReference>
<dbReference type="AlphaFoldDB" id="A0A6G1H638"/>
<keyword evidence="6" id="KW-1185">Reference proteome</keyword>
<keyword evidence="3" id="KW-0999">Mitochondrion inner membrane</keyword>
<gene>
    <name evidence="5" type="ORF">K402DRAFT_419364</name>
</gene>
<dbReference type="PANTHER" id="PTHR22977">
    <property type="entry name" value="COX ASSEMBLY MITOCHONDRIAL PROTEIN"/>
    <property type="match status" value="1"/>
</dbReference>
<keyword evidence="3" id="KW-0143">Chaperone</keyword>
<keyword evidence="3" id="KW-0472">Membrane</keyword>
<sequence>MATPDHNTPSTIPATPSQPQFTSRNPLPLSAGQEAQVRDLYYKRVRSKCADEIRDFAACALNRTVTAIWICRPQRLAMNTCMIAHANRDEEDRAREEWFAKRDERRREREEKERQKEKAMEIKREWWGLDEKGNRIHKKPEEQFSEEARRVLEEAEKARGKKR</sequence>
<reference evidence="5" key="1">
    <citation type="journal article" date="2020" name="Stud. Mycol.">
        <title>101 Dothideomycetes genomes: a test case for predicting lifestyles and emergence of pathogens.</title>
        <authorList>
            <person name="Haridas S."/>
            <person name="Albert R."/>
            <person name="Binder M."/>
            <person name="Bloem J."/>
            <person name="Labutti K."/>
            <person name="Salamov A."/>
            <person name="Andreopoulos B."/>
            <person name="Baker S."/>
            <person name="Barry K."/>
            <person name="Bills G."/>
            <person name="Bluhm B."/>
            <person name="Cannon C."/>
            <person name="Castanera R."/>
            <person name="Culley D."/>
            <person name="Daum C."/>
            <person name="Ezra D."/>
            <person name="Gonzalez J."/>
            <person name="Henrissat B."/>
            <person name="Kuo A."/>
            <person name="Liang C."/>
            <person name="Lipzen A."/>
            <person name="Lutzoni F."/>
            <person name="Magnuson J."/>
            <person name="Mondo S."/>
            <person name="Nolan M."/>
            <person name="Ohm R."/>
            <person name="Pangilinan J."/>
            <person name="Park H.-J."/>
            <person name="Ramirez L."/>
            <person name="Alfaro M."/>
            <person name="Sun H."/>
            <person name="Tritt A."/>
            <person name="Yoshinaga Y."/>
            <person name="Zwiers L.-H."/>
            <person name="Turgeon B."/>
            <person name="Goodwin S."/>
            <person name="Spatafora J."/>
            <person name="Crous P."/>
            <person name="Grigoriev I."/>
        </authorList>
    </citation>
    <scope>NUCLEOTIDE SEQUENCE</scope>
    <source>
        <strain evidence="5">CBS 113979</strain>
    </source>
</reference>
<dbReference type="GO" id="GO:0005743">
    <property type="term" value="C:mitochondrial inner membrane"/>
    <property type="evidence" value="ECO:0007669"/>
    <property type="project" value="UniProtKB-SubCell"/>
</dbReference>
<comment type="subcellular location">
    <subcellularLocation>
        <location evidence="3">Mitochondrion inner membrane</location>
    </subcellularLocation>
</comment>
<protein>
    <recommendedName>
        <fullName evidence="3">COX assembly mitochondrial protein</fullName>
    </recommendedName>
</protein>
<organism evidence="5 6">
    <name type="scientific">Aulographum hederae CBS 113979</name>
    <dbReference type="NCBI Taxonomy" id="1176131"/>
    <lineage>
        <taxon>Eukaryota</taxon>
        <taxon>Fungi</taxon>
        <taxon>Dikarya</taxon>
        <taxon>Ascomycota</taxon>
        <taxon>Pezizomycotina</taxon>
        <taxon>Dothideomycetes</taxon>
        <taxon>Pleosporomycetidae</taxon>
        <taxon>Aulographales</taxon>
        <taxon>Aulographaceae</taxon>
    </lineage>
</organism>
<evidence type="ECO:0000256" key="1">
    <source>
        <dbReference type="ARBA" id="ARBA00007347"/>
    </source>
</evidence>
<feature type="region of interest" description="Disordered" evidence="4">
    <location>
        <begin position="1"/>
        <end position="30"/>
    </location>
</feature>
<dbReference type="Proteomes" id="UP000800041">
    <property type="component" value="Unassembled WGS sequence"/>
</dbReference>
<dbReference type="EMBL" id="ML977148">
    <property type="protein sequence ID" value="KAF1988517.1"/>
    <property type="molecule type" value="Genomic_DNA"/>
</dbReference>
<evidence type="ECO:0000313" key="5">
    <source>
        <dbReference type="EMBL" id="KAF1988517.1"/>
    </source>
</evidence>
<comment type="similarity">
    <text evidence="1 3">Belongs to the CMC family.</text>
</comment>
<feature type="region of interest" description="Disordered" evidence="4">
    <location>
        <begin position="137"/>
        <end position="163"/>
    </location>
</feature>
<evidence type="ECO:0000256" key="2">
    <source>
        <dbReference type="ARBA" id="ARBA00023157"/>
    </source>
</evidence>
<name>A0A6G1H638_9PEZI</name>
<evidence type="ECO:0000256" key="3">
    <source>
        <dbReference type="RuleBase" id="RU364104"/>
    </source>
</evidence>
<keyword evidence="2" id="KW-1015">Disulfide bond</keyword>
<proteinExistence type="inferred from homology"/>
<comment type="function">
    <text evidence="3">Required for mitochondrial cytochrome c oxidase (COX) assembly and respiration.</text>
</comment>
<dbReference type="Pfam" id="PF08583">
    <property type="entry name" value="Cmc1"/>
    <property type="match status" value="1"/>
</dbReference>
<accession>A0A6G1H638</accession>
<feature type="compositionally biased region" description="Polar residues" evidence="4">
    <location>
        <begin position="1"/>
        <end position="25"/>
    </location>
</feature>
<dbReference type="OrthoDB" id="6224010at2759"/>
<evidence type="ECO:0000256" key="4">
    <source>
        <dbReference type="SAM" id="MobiDB-lite"/>
    </source>
</evidence>
<evidence type="ECO:0000313" key="6">
    <source>
        <dbReference type="Proteomes" id="UP000800041"/>
    </source>
</evidence>
<keyword evidence="3" id="KW-0496">Mitochondrion</keyword>